<reference evidence="2" key="1">
    <citation type="journal article" date="2019" name="Int. J. Syst. Evol. Microbiol.">
        <title>The Global Catalogue of Microorganisms (GCM) 10K type strain sequencing project: providing services to taxonomists for standard genome sequencing and annotation.</title>
        <authorList>
            <consortium name="The Broad Institute Genomics Platform"/>
            <consortium name="The Broad Institute Genome Sequencing Center for Infectious Disease"/>
            <person name="Wu L."/>
            <person name="Ma J."/>
        </authorList>
    </citation>
    <scope>NUCLEOTIDE SEQUENCE [LARGE SCALE GENOMIC DNA]</scope>
    <source>
        <strain evidence="2">JCM 12607</strain>
    </source>
</reference>
<evidence type="ECO:0000313" key="2">
    <source>
        <dbReference type="Proteomes" id="UP001596915"/>
    </source>
</evidence>
<gene>
    <name evidence="1" type="ORF">ACFQ2K_46525</name>
</gene>
<accession>A0ABW2X7X6</accession>
<dbReference type="EMBL" id="JBHTGL010000008">
    <property type="protein sequence ID" value="MFD0628971.1"/>
    <property type="molecule type" value="Genomic_DNA"/>
</dbReference>
<evidence type="ECO:0008006" key="3">
    <source>
        <dbReference type="Google" id="ProtNLM"/>
    </source>
</evidence>
<proteinExistence type="predicted"/>
<comment type="caution">
    <text evidence="1">The sequence shown here is derived from an EMBL/GenBank/DDBJ whole genome shotgun (WGS) entry which is preliminary data.</text>
</comment>
<organism evidence="1 2">
    <name type="scientific">Streptomyces sanglieri</name>
    <dbReference type="NCBI Taxonomy" id="193460"/>
    <lineage>
        <taxon>Bacteria</taxon>
        <taxon>Bacillati</taxon>
        <taxon>Actinomycetota</taxon>
        <taxon>Actinomycetes</taxon>
        <taxon>Kitasatosporales</taxon>
        <taxon>Streptomycetaceae</taxon>
        <taxon>Streptomyces</taxon>
    </lineage>
</organism>
<keyword evidence="2" id="KW-1185">Reference proteome</keyword>
<sequence length="160" mass="18659">MTKSDTEIMEILEAYDLTGTVWSAATLTGHDPKTVKRYVEARNGGRNPYEREPRPKMIDAFLEKVEEWVEQSKATIRADVVHDKLVKMGYRGSERSTRRAVNTAKTAWKAGKRRTYRPWIPEPGRWLQFDVRHEALCFRRRCKTFSVFLSQQGDLKLRAV</sequence>
<name>A0ABW2X7X6_9ACTN</name>
<dbReference type="Proteomes" id="UP001596915">
    <property type="component" value="Unassembled WGS sequence"/>
</dbReference>
<protein>
    <recommendedName>
        <fullName evidence="3">Transposase</fullName>
    </recommendedName>
</protein>
<evidence type="ECO:0000313" key="1">
    <source>
        <dbReference type="EMBL" id="MFD0628971.1"/>
    </source>
</evidence>